<dbReference type="Gene3D" id="3.90.180.10">
    <property type="entry name" value="Medium-chain alcohol dehydrogenases, catalytic domain"/>
    <property type="match status" value="1"/>
</dbReference>
<organism evidence="3 4">
    <name type="scientific">Rubrobacter marinus</name>
    <dbReference type="NCBI Taxonomy" id="2653852"/>
    <lineage>
        <taxon>Bacteria</taxon>
        <taxon>Bacillati</taxon>
        <taxon>Actinomycetota</taxon>
        <taxon>Rubrobacteria</taxon>
        <taxon>Rubrobacterales</taxon>
        <taxon>Rubrobacteraceae</taxon>
        <taxon>Rubrobacter</taxon>
    </lineage>
</organism>
<accession>A0A6G8Q2A8</accession>
<protein>
    <submittedName>
        <fullName evidence="3">Zinc-binding dehydrogenase</fullName>
    </submittedName>
</protein>
<dbReference type="InterPro" id="IPR020843">
    <property type="entry name" value="ER"/>
</dbReference>
<feature type="region of interest" description="Disordered" evidence="1">
    <location>
        <begin position="1"/>
        <end position="22"/>
    </location>
</feature>
<dbReference type="PANTHER" id="PTHR43677:SF4">
    <property type="entry name" value="QUINONE OXIDOREDUCTASE-LIKE PROTEIN 2"/>
    <property type="match status" value="1"/>
</dbReference>
<dbReference type="EMBL" id="CP045121">
    <property type="protein sequence ID" value="QIN80612.1"/>
    <property type="molecule type" value="Genomic_DNA"/>
</dbReference>
<dbReference type="Gene3D" id="3.40.50.720">
    <property type="entry name" value="NAD(P)-binding Rossmann-like Domain"/>
    <property type="match status" value="1"/>
</dbReference>
<reference evidence="3 4" key="1">
    <citation type="submission" date="2019-10" db="EMBL/GenBank/DDBJ databases">
        <title>Rubrobacter sp nov SCSIO 52915 isolated from a deep-sea sediment in the South China Sea.</title>
        <authorList>
            <person name="Chen R.W."/>
        </authorList>
    </citation>
    <scope>NUCLEOTIDE SEQUENCE [LARGE SCALE GENOMIC DNA]</scope>
    <source>
        <strain evidence="3 4">SCSIO 52915</strain>
    </source>
</reference>
<dbReference type="InterPro" id="IPR013154">
    <property type="entry name" value="ADH-like_N"/>
</dbReference>
<dbReference type="Proteomes" id="UP000502706">
    <property type="component" value="Chromosome"/>
</dbReference>
<dbReference type="InterPro" id="IPR036291">
    <property type="entry name" value="NAD(P)-bd_dom_sf"/>
</dbReference>
<dbReference type="CDD" id="cd08273">
    <property type="entry name" value="MDR8"/>
    <property type="match status" value="1"/>
</dbReference>
<sequence>MPREGGPGVLEAHRRDLPGPGPGEAVVRVEATGVSFAEVQMLKGRYFMQPKFPFVPGYDLVGEVESVGEGVDGGLVGRRVAALTQTGSWAERVALPAKDLAPVPDGLDPAEAVAAVTNGVTAWQMIHRAARVRPGQTVLVHGASGGVGTLLVQLARLAGAEVIGTASASKHEHVRALGAVPVDYRNDDVPARVREISPEGVDAVFDHVGGPGLVDSYRMLRKGGTLVSYGSASTLGDAGHRLKPYLPIVGRVLLWGAVPNGKRATFYYVQRWPKFFQEDLSTVLSLLAKGEIEAHATTRMPLERASEALELLASGGASGKVVLVPEPGTRPDAR</sequence>
<gene>
    <name evidence="3" type="ORF">GBA65_01750</name>
</gene>
<proteinExistence type="predicted"/>
<evidence type="ECO:0000313" key="3">
    <source>
        <dbReference type="EMBL" id="QIN80612.1"/>
    </source>
</evidence>
<dbReference type="Pfam" id="PF13602">
    <property type="entry name" value="ADH_zinc_N_2"/>
    <property type="match status" value="1"/>
</dbReference>
<dbReference type="SMART" id="SM00829">
    <property type="entry name" value="PKS_ER"/>
    <property type="match status" value="1"/>
</dbReference>
<name>A0A6G8Q2A8_9ACTN</name>
<dbReference type="AlphaFoldDB" id="A0A6G8Q2A8"/>
<dbReference type="GO" id="GO:0008270">
    <property type="term" value="F:zinc ion binding"/>
    <property type="evidence" value="ECO:0007669"/>
    <property type="project" value="InterPro"/>
</dbReference>
<dbReference type="PANTHER" id="PTHR43677">
    <property type="entry name" value="SHORT-CHAIN DEHYDROGENASE/REDUCTASE"/>
    <property type="match status" value="1"/>
</dbReference>
<evidence type="ECO:0000259" key="2">
    <source>
        <dbReference type="SMART" id="SM00829"/>
    </source>
</evidence>
<dbReference type="PROSITE" id="PS01162">
    <property type="entry name" value="QOR_ZETA_CRYSTAL"/>
    <property type="match status" value="1"/>
</dbReference>
<dbReference type="Pfam" id="PF08240">
    <property type="entry name" value="ADH_N"/>
    <property type="match status" value="1"/>
</dbReference>
<dbReference type="InterPro" id="IPR011032">
    <property type="entry name" value="GroES-like_sf"/>
</dbReference>
<dbReference type="SUPFAM" id="SSF51735">
    <property type="entry name" value="NAD(P)-binding Rossmann-fold domains"/>
    <property type="match status" value="1"/>
</dbReference>
<feature type="domain" description="Enoyl reductase (ER)" evidence="2">
    <location>
        <begin position="5"/>
        <end position="323"/>
    </location>
</feature>
<keyword evidence="4" id="KW-1185">Reference proteome</keyword>
<dbReference type="InterPro" id="IPR002364">
    <property type="entry name" value="Quin_OxRdtase/zeta-crystal_CS"/>
</dbReference>
<dbReference type="KEGG" id="rmar:GBA65_01750"/>
<evidence type="ECO:0000256" key="1">
    <source>
        <dbReference type="SAM" id="MobiDB-lite"/>
    </source>
</evidence>
<dbReference type="GO" id="GO:0016491">
    <property type="term" value="F:oxidoreductase activity"/>
    <property type="evidence" value="ECO:0007669"/>
    <property type="project" value="InterPro"/>
</dbReference>
<evidence type="ECO:0000313" key="4">
    <source>
        <dbReference type="Proteomes" id="UP000502706"/>
    </source>
</evidence>
<dbReference type="SUPFAM" id="SSF50129">
    <property type="entry name" value="GroES-like"/>
    <property type="match status" value="1"/>
</dbReference>
<dbReference type="InterPro" id="IPR051397">
    <property type="entry name" value="Zn-ADH-like_protein"/>
</dbReference>